<proteinExistence type="predicted"/>
<keyword evidence="9" id="KW-1185">Reference proteome</keyword>
<feature type="domain" description="Response regulatory" evidence="7">
    <location>
        <begin position="28"/>
        <end position="144"/>
    </location>
</feature>
<dbReference type="SUPFAM" id="SSF52172">
    <property type="entry name" value="CheY-like"/>
    <property type="match status" value="1"/>
</dbReference>
<dbReference type="GO" id="GO:0000160">
    <property type="term" value="P:phosphorelay signal transduction system"/>
    <property type="evidence" value="ECO:0007669"/>
    <property type="project" value="InterPro"/>
</dbReference>
<dbReference type="PROSITE" id="PS50043">
    <property type="entry name" value="HTH_LUXR_2"/>
    <property type="match status" value="1"/>
</dbReference>
<dbReference type="GO" id="GO:0006355">
    <property type="term" value="P:regulation of DNA-templated transcription"/>
    <property type="evidence" value="ECO:0007669"/>
    <property type="project" value="InterPro"/>
</dbReference>
<comment type="caution">
    <text evidence="8">The sequence shown here is derived from an EMBL/GenBank/DDBJ whole genome shotgun (WGS) entry which is preliminary data.</text>
</comment>
<keyword evidence="4" id="KW-0804">Transcription</keyword>
<dbReference type="Pfam" id="PF00196">
    <property type="entry name" value="GerE"/>
    <property type="match status" value="1"/>
</dbReference>
<dbReference type="PANTHER" id="PTHR43214">
    <property type="entry name" value="TWO-COMPONENT RESPONSE REGULATOR"/>
    <property type="match status" value="1"/>
</dbReference>
<dbReference type="Proteomes" id="UP000320806">
    <property type="component" value="Unassembled WGS sequence"/>
</dbReference>
<dbReference type="PRINTS" id="PR00038">
    <property type="entry name" value="HTHLUXR"/>
</dbReference>
<evidence type="ECO:0000313" key="8">
    <source>
        <dbReference type="EMBL" id="TQJ15484.1"/>
    </source>
</evidence>
<evidence type="ECO:0000259" key="6">
    <source>
        <dbReference type="PROSITE" id="PS50043"/>
    </source>
</evidence>
<feature type="domain" description="HTH luxR-type" evidence="6">
    <location>
        <begin position="169"/>
        <end position="234"/>
    </location>
</feature>
<feature type="modified residue" description="4-aspartylphosphate" evidence="5">
    <location>
        <position position="79"/>
    </location>
</feature>
<dbReference type="InterPro" id="IPR001789">
    <property type="entry name" value="Sig_transdc_resp-reg_receiver"/>
</dbReference>
<name>A0A542EJL4_9MICO</name>
<dbReference type="InterPro" id="IPR039420">
    <property type="entry name" value="WalR-like"/>
</dbReference>
<dbReference type="PROSITE" id="PS00622">
    <property type="entry name" value="HTH_LUXR_1"/>
    <property type="match status" value="1"/>
</dbReference>
<reference evidence="8 9" key="1">
    <citation type="submission" date="2019-06" db="EMBL/GenBank/DDBJ databases">
        <title>Sequencing the genomes of 1000 actinobacteria strains.</title>
        <authorList>
            <person name="Klenk H.-P."/>
        </authorList>
    </citation>
    <scope>NUCLEOTIDE SEQUENCE [LARGE SCALE GENOMIC DNA]</scope>
    <source>
        <strain evidence="8 9">DSM 19828</strain>
    </source>
</reference>
<dbReference type="InterPro" id="IPR000792">
    <property type="entry name" value="Tscrpt_reg_LuxR_C"/>
</dbReference>
<dbReference type="PROSITE" id="PS50110">
    <property type="entry name" value="RESPONSE_REGULATORY"/>
    <property type="match status" value="1"/>
</dbReference>
<dbReference type="PANTHER" id="PTHR43214:SF24">
    <property type="entry name" value="TRANSCRIPTIONAL REGULATORY PROTEIN NARL-RELATED"/>
    <property type="match status" value="1"/>
</dbReference>
<keyword evidence="2" id="KW-0805">Transcription regulation</keyword>
<dbReference type="InterPro" id="IPR058245">
    <property type="entry name" value="NreC/VraR/RcsB-like_REC"/>
</dbReference>
<evidence type="ECO:0000256" key="1">
    <source>
        <dbReference type="ARBA" id="ARBA00022553"/>
    </source>
</evidence>
<evidence type="ECO:0000256" key="2">
    <source>
        <dbReference type="ARBA" id="ARBA00023015"/>
    </source>
</evidence>
<dbReference type="GO" id="GO:0003677">
    <property type="term" value="F:DNA binding"/>
    <property type="evidence" value="ECO:0007669"/>
    <property type="project" value="UniProtKB-KW"/>
</dbReference>
<dbReference type="AlphaFoldDB" id="A0A542EJL4"/>
<dbReference type="CDD" id="cd17535">
    <property type="entry name" value="REC_NarL-like"/>
    <property type="match status" value="1"/>
</dbReference>
<protein>
    <submittedName>
        <fullName evidence="8">LuxR family two component transcriptional regulator</fullName>
    </submittedName>
</protein>
<evidence type="ECO:0000256" key="3">
    <source>
        <dbReference type="ARBA" id="ARBA00023125"/>
    </source>
</evidence>
<keyword evidence="1 5" id="KW-0597">Phosphoprotein</keyword>
<evidence type="ECO:0000313" key="9">
    <source>
        <dbReference type="Proteomes" id="UP000320806"/>
    </source>
</evidence>
<dbReference type="Pfam" id="PF00072">
    <property type="entry name" value="Response_reg"/>
    <property type="match status" value="1"/>
</dbReference>
<dbReference type="SMART" id="SM00448">
    <property type="entry name" value="REC"/>
    <property type="match status" value="1"/>
</dbReference>
<dbReference type="CDD" id="cd06170">
    <property type="entry name" value="LuxR_C_like"/>
    <property type="match status" value="1"/>
</dbReference>
<dbReference type="InterPro" id="IPR011006">
    <property type="entry name" value="CheY-like_superfamily"/>
</dbReference>
<evidence type="ECO:0000256" key="4">
    <source>
        <dbReference type="ARBA" id="ARBA00023163"/>
    </source>
</evidence>
<dbReference type="EMBL" id="VFMO01000001">
    <property type="protein sequence ID" value="TQJ15484.1"/>
    <property type="molecule type" value="Genomic_DNA"/>
</dbReference>
<gene>
    <name evidence="8" type="ORF">FB459_3040</name>
</gene>
<evidence type="ECO:0000259" key="7">
    <source>
        <dbReference type="PROSITE" id="PS50110"/>
    </source>
</evidence>
<organism evidence="8 9">
    <name type="scientific">Yimella lutea</name>
    <dbReference type="NCBI Taxonomy" id="587872"/>
    <lineage>
        <taxon>Bacteria</taxon>
        <taxon>Bacillati</taxon>
        <taxon>Actinomycetota</taxon>
        <taxon>Actinomycetes</taxon>
        <taxon>Micrococcales</taxon>
        <taxon>Dermacoccaceae</taxon>
        <taxon>Yimella</taxon>
    </lineage>
</organism>
<sequence>MEISRDQGPEEGLAECGSVSTLTNTPVKIYLVDDHEIVRRGLAEVLSQDGRCEVIGDSGSAVEAIARIPALRPDVAVLDGRLGDGSGMDVCREVRSIDPHIHCVILTSYDDDEAMMQAILAGAQAYVLKQIRGNELVDVVLRVAAGENLLDDGAAREVRDRIAATDISHHPALEKLTEQERRVLLLVADGMTNRQIAGELFLAEKTVKNYITSILAKLGLGSRTQAAVLVERLRTHALSAPNVRNLA</sequence>
<keyword evidence="3" id="KW-0238">DNA-binding</keyword>
<accession>A0A542EJL4</accession>
<dbReference type="Gene3D" id="3.40.50.2300">
    <property type="match status" value="1"/>
</dbReference>
<evidence type="ECO:0000256" key="5">
    <source>
        <dbReference type="PROSITE-ProRule" id="PRU00169"/>
    </source>
</evidence>
<dbReference type="SMART" id="SM00421">
    <property type="entry name" value="HTH_LUXR"/>
    <property type="match status" value="1"/>
</dbReference>